<gene>
    <name evidence="1" type="ORF">PU634_05105</name>
</gene>
<evidence type="ECO:0000313" key="1">
    <source>
        <dbReference type="EMBL" id="WMC11746.1"/>
    </source>
</evidence>
<organism evidence="1 2">
    <name type="scientific">Oceanimonas pelagia</name>
    <dbReference type="NCBI Taxonomy" id="3028314"/>
    <lineage>
        <taxon>Bacteria</taxon>
        <taxon>Pseudomonadati</taxon>
        <taxon>Pseudomonadota</taxon>
        <taxon>Gammaproteobacteria</taxon>
        <taxon>Aeromonadales</taxon>
        <taxon>Aeromonadaceae</taxon>
        <taxon>Oceanimonas</taxon>
    </lineage>
</organism>
<accession>A0AA50KP15</accession>
<keyword evidence="2" id="KW-1185">Reference proteome</keyword>
<proteinExistence type="predicted"/>
<dbReference type="EMBL" id="CP118224">
    <property type="protein sequence ID" value="WMC11746.1"/>
    <property type="molecule type" value="Genomic_DNA"/>
</dbReference>
<evidence type="ECO:0000313" key="2">
    <source>
        <dbReference type="Proteomes" id="UP001223802"/>
    </source>
</evidence>
<dbReference type="RefSeq" id="WP_306762981.1">
    <property type="nucleotide sequence ID" value="NZ_CP118224.1"/>
</dbReference>
<reference evidence="1 2" key="1">
    <citation type="submission" date="2023-02" db="EMBL/GenBank/DDBJ databases">
        <title>Complete genome sequence of a novel bacterium Oceanimonas sp. NTOU-MSR1 isolated from marine coast sediment.</title>
        <authorList>
            <person name="Yang H.-T."/>
            <person name="Chen Y.-L."/>
            <person name="Ho Y.-N."/>
        </authorList>
    </citation>
    <scope>NUCLEOTIDE SEQUENCE [LARGE SCALE GENOMIC DNA]</scope>
    <source>
        <strain evidence="1 2">NTOU-MSR1</strain>
    </source>
</reference>
<name>A0AA50KP15_9GAMM</name>
<dbReference type="AlphaFoldDB" id="A0AA50KP15"/>
<dbReference type="Proteomes" id="UP001223802">
    <property type="component" value="Chromosome"/>
</dbReference>
<dbReference type="KEGG" id="ope:PU634_05105"/>
<sequence length="112" mass="13041">MSLDNNTQAARVFWRLVQDFVANVKPWDPAIYYDVKPDERWDATLISQRVYGRRDEFMAVLAAAGVDSVDLPIEQRRIVLPTDPQLRQLKFQAGFESRQQYRNGNGPSWRVN</sequence>
<protein>
    <submittedName>
        <fullName evidence="1">Uncharacterized protein</fullName>
    </submittedName>
</protein>